<dbReference type="EMBL" id="PZQS01000004">
    <property type="protein sequence ID" value="PVD33090.1"/>
    <property type="molecule type" value="Genomic_DNA"/>
</dbReference>
<feature type="non-terminal residue" evidence="1">
    <location>
        <position position="60"/>
    </location>
</feature>
<organism evidence="1 2">
    <name type="scientific">Pomacea canaliculata</name>
    <name type="common">Golden apple snail</name>
    <dbReference type="NCBI Taxonomy" id="400727"/>
    <lineage>
        <taxon>Eukaryota</taxon>
        <taxon>Metazoa</taxon>
        <taxon>Spiralia</taxon>
        <taxon>Lophotrochozoa</taxon>
        <taxon>Mollusca</taxon>
        <taxon>Gastropoda</taxon>
        <taxon>Caenogastropoda</taxon>
        <taxon>Architaenioglossa</taxon>
        <taxon>Ampullarioidea</taxon>
        <taxon>Ampullariidae</taxon>
        <taxon>Pomacea</taxon>
    </lineage>
</organism>
<accession>A0A2T7PI73</accession>
<dbReference type="AlphaFoldDB" id="A0A2T7PI73"/>
<keyword evidence="2" id="KW-1185">Reference proteome</keyword>
<dbReference type="Proteomes" id="UP000245119">
    <property type="component" value="Linkage Group LG4"/>
</dbReference>
<comment type="caution">
    <text evidence="1">The sequence shown here is derived from an EMBL/GenBank/DDBJ whole genome shotgun (WGS) entry which is preliminary data.</text>
</comment>
<protein>
    <submittedName>
        <fullName evidence="1">Uncharacterized protein</fullName>
    </submittedName>
</protein>
<sequence length="60" mass="6639">MLSVRSHSQLWSSPQQASLADSLKVVSTTGAGLDKPSWLIEGDDMNTYMIVCMCITRCFK</sequence>
<evidence type="ECO:0000313" key="2">
    <source>
        <dbReference type="Proteomes" id="UP000245119"/>
    </source>
</evidence>
<gene>
    <name evidence="1" type="ORF">C0Q70_08539</name>
</gene>
<evidence type="ECO:0000313" key="1">
    <source>
        <dbReference type="EMBL" id="PVD33090.1"/>
    </source>
</evidence>
<reference evidence="1 2" key="1">
    <citation type="submission" date="2018-04" db="EMBL/GenBank/DDBJ databases">
        <title>The genome of golden apple snail Pomacea canaliculata provides insight into stress tolerance and invasive adaptation.</title>
        <authorList>
            <person name="Liu C."/>
            <person name="Liu B."/>
            <person name="Ren Y."/>
            <person name="Zhang Y."/>
            <person name="Wang H."/>
            <person name="Li S."/>
            <person name="Jiang F."/>
            <person name="Yin L."/>
            <person name="Zhang G."/>
            <person name="Qian W."/>
            <person name="Fan W."/>
        </authorList>
    </citation>
    <scope>NUCLEOTIDE SEQUENCE [LARGE SCALE GENOMIC DNA]</scope>
    <source>
        <strain evidence="1">SZHN2017</strain>
        <tissue evidence="1">Muscle</tissue>
    </source>
</reference>
<proteinExistence type="predicted"/>
<name>A0A2T7PI73_POMCA</name>